<dbReference type="Proteomes" id="UP001497480">
    <property type="component" value="Unassembled WGS sequence"/>
</dbReference>
<sequence length="477" mass="55050">MAMKSLPVGGSSRYKKLVFDKFCSNDLLMWIKDVALEPGNKKAFHRRLSIQMLEVRKLMNTHDDKSLKKKRKLEHYMDEGKSTCTFELFNKKKYNNQVAKNHRRGESSSLSCLGKSNEKCSFQGLQGHVAFLVSNDIVEHYNSCWQDCSHSYGSSQEIKGNVFHATKDDEECTLCCEDYSHLSDFDESIPSPMKQGNLKGHFEPFEDMSSDMSGISIKEKQNVELSGELKSLINKDFDDASSRNSYSLRLGKGDLKIDHPLPFCGNQCPQLVIPVGPRFQAEIPQLENLTNIRQHHFNDDLKWFCNEVWPMPTIVETDTKDVGNGRPEACSCDFPRSIDCVQLHISEAKERLKLEIGTPFFSWKFDEMGEDVSKSWTMEEQKKFESLKQTSLSNDMDFWKVAMENFPTKSMKSMINYYYNVCIPRRLSRETRASFVPIDSDDDKLMDEDDYSTTTMQIVPICKLRKSRKTNSLFNYF</sequence>
<reference evidence="1 2" key="1">
    <citation type="submission" date="2024-03" db="EMBL/GenBank/DDBJ databases">
        <authorList>
            <person name="Martinez-Hernandez J."/>
        </authorList>
    </citation>
    <scope>NUCLEOTIDE SEQUENCE [LARGE SCALE GENOMIC DNA]</scope>
</reference>
<dbReference type="PANTHER" id="PTHR46872">
    <property type="entry name" value="DNA BINDING PROTEIN"/>
    <property type="match status" value="1"/>
</dbReference>
<proteinExistence type="predicted"/>
<accession>A0AAV1W032</accession>
<dbReference type="AlphaFoldDB" id="A0AAV1W032"/>
<comment type="caution">
    <text evidence="1">The sequence shown here is derived from an EMBL/GenBank/DDBJ whole genome shotgun (WGS) entry which is preliminary data.</text>
</comment>
<evidence type="ECO:0000313" key="2">
    <source>
        <dbReference type="Proteomes" id="UP001497480"/>
    </source>
</evidence>
<name>A0AAV1W032_LUPLU</name>
<evidence type="ECO:0000313" key="1">
    <source>
        <dbReference type="EMBL" id="CAL0302719.1"/>
    </source>
</evidence>
<organism evidence="1 2">
    <name type="scientific">Lupinus luteus</name>
    <name type="common">European yellow lupine</name>
    <dbReference type="NCBI Taxonomy" id="3873"/>
    <lineage>
        <taxon>Eukaryota</taxon>
        <taxon>Viridiplantae</taxon>
        <taxon>Streptophyta</taxon>
        <taxon>Embryophyta</taxon>
        <taxon>Tracheophyta</taxon>
        <taxon>Spermatophyta</taxon>
        <taxon>Magnoliopsida</taxon>
        <taxon>eudicotyledons</taxon>
        <taxon>Gunneridae</taxon>
        <taxon>Pentapetalae</taxon>
        <taxon>rosids</taxon>
        <taxon>fabids</taxon>
        <taxon>Fabales</taxon>
        <taxon>Fabaceae</taxon>
        <taxon>Papilionoideae</taxon>
        <taxon>50 kb inversion clade</taxon>
        <taxon>genistoids sensu lato</taxon>
        <taxon>core genistoids</taxon>
        <taxon>Genisteae</taxon>
        <taxon>Lupinus</taxon>
    </lineage>
</organism>
<protein>
    <submittedName>
        <fullName evidence="1">Uncharacterized protein</fullName>
    </submittedName>
</protein>
<dbReference type="PANTHER" id="PTHR46872:SF10">
    <property type="entry name" value="MYB-LIKE DOMAIN-CONTAINING PROTEIN"/>
    <property type="match status" value="1"/>
</dbReference>
<gene>
    <name evidence="1" type="ORF">LLUT_LOCUS3779</name>
</gene>
<dbReference type="EMBL" id="CAXHTB010000003">
    <property type="protein sequence ID" value="CAL0302719.1"/>
    <property type="molecule type" value="Genomic_DNA"/>
</dbReference>
<keyword evidence="2" id="KW-1185">Reference proteome</keyword>